<evidence type="ECO:0000256" key="2">
    <source>
        <dbReference type="ARBA" id="ARBA00022737"/>
    </source>
</evidence>
<dbReference type="PANTHER" id="PTHR19848:SF8">
    <property type="entry name" value="F-BOX AND WD REPEAT DOMAIN CONTAINING 7"/>
    <property type="match status" value="1"/>
</dbReference>
<feature type="transmembrane region" description="Helical" evidence="4">
    <location>
        <begin position="12"/>
        <end position="32"/>
    </location>
</feature>
<keyword evidence="4" id="KW-0472">Membrane</keyword>
<evidence type="ECO:0000313" key="7">
    <source>
        <dbReference type="Proteomes" id="UP000077177"/>
    </source>
</evidence>
<dbReference type="SUPFAM" id="SSF52129">
    <property type="entry name" value="Caspase-like"/>
    <property type="match status" value="1"/>
</dbReference>
<keyword evidence="1 3" id="KW-0853">WD repeat</keyword>
<evidence type="ECO:0000313" key="6">
    <source>
        <dbReference type="EMBL" id="ANE50796.1"/>
    </source>
</evidence>
<dbReference type="SUPFAM" id="SSF50998">
    <property type="entry name" value="Quinoprotein alcohol dehydrogenase-like"/>
    <property type="match status" value="2"/>
</dbReference>
<dbReference type="Pfam" id="PF00400">
    <property type="entry name" value="WD40"/>
    <property type="match status" value="2"/>
</dbReference>
<dbReference type="Pfam" id="PF00656">
    <property type="entry name" value="Peptidase_C14"/>
    <property type="match status" value="1"/>
</dbReference>
<feature type="domain" description="Peptidase C14 caspase" evidence="5">
    <location>
        <begin position="944"/>
        <end position="1194"/>
    </location>
</feature>
<dbReference type="PROSITE" id="PS50294">
    <property type="entry name" value="WD_REPEATS_REGION"/>
    <property type="match status" value="1"/>
</dbReference>
<keyword evidence="4" id="KW-1133">Transmembrane helix</keyword>
<gene>
    <name evidence="6" type="ORF">SY85_10065</name>
</gene>
<keyword evidence="4" id="KW-0812">Transmembrane</keyword>
<organism evidence="6 7">
    <name type="scientific">Flavisolibacter tropicus</name>
    <dbReference type="NCBI Taxonomy" id="1492898"/>
    <lineage>
        <taxon>Bacteria</taxon>
        <taxon>Pseudomonadati</taxon>
        <taxon>Bacteroidota</taxon>
        <taxon>Chitinophagia</taxon>
        <taxon>Chitinophagales</taxon>
        <taxon>Chitinophagaceae</taxon>
        <taxon>Flavisolibacter</taxon>
    </lineage>
</organism>
<dbReference type="AlphaFoldDB" id="A0A172TUX9"/>
<reference evidence="6 7" key="2">
    <citation type="journal article" date="2016" name="Int. J. Syst. Evol. Microbiol.">
        <title>Flavisolibacter tropicus sp. nov., isolated from tropical soil.</title>
        <authorList>
            <person name="Lee J.J."/>
            <person name="Kang M.S."/>
            <person name="Kim G.S."/>
            <person name="Lee C.S."/>
            <person name="Lim S."/>
            <person name="Lee J."/>
            <person name="Roh S.H."/>
            <person name="Kang H."/>
            <person name="Ha J.M."/>
            <person name="Bae S."/>
            <person name="Jung H.Y."/>
            <person name="Kim M.K."/>
        </authorList>
    </citation>
    <scope>NUCLEOTIDE SEQUENCE [LARGE SCALE GENOMIC DNA]</scope>
    <source>
        <strain evidence="6 7">LCS9</strain>
    </source>
</reference>
<dbReference type="InterPro" id="IPR001680">
    <property type="entry name" value="WD40_rpt"/>
</dbReference>
<dbReference type="SMART" id="SM00320">
    <property type="entry name" value="WD40"/>
    <property type="match status" value="6"/>
</dbReference>
<reference evidence="7" key="1">
    <citation type="submission" date="2015-01" db="EMBL/GenBank/DDBJ databases">
        <title>Flavisolibacter sp./LCS9/ whole genome sequencing.</title>
        <authorList>
            <person name="Kim M.K."/>
            <person name="Srinivasan S."/>
            <person name="Lee J.-J."/>
        </authorList>
    </citation>
    <scope>NUCLEOTIDE SEQUENCE [LARGE SCALE GENOMIC DNA]</scope>
    <source>
        <strain evidence="7">LCS9</strain>
    </source>
</reference>
<dbReference type="InterPro" id="IPR011600">
    <property type="entry name" value="Pept_C14_caspase"/>
</dbReference>
<dbReference type="STRING" id="1492898.SY85_10065"/>
<dbReference type="Gene3D" id="2.130.10.10">
    <property type="entry name" value="YVTN repeat-like/Quinoprotein amine dehydrogenase"/>
    <property type="match status" value="4"/>
</dbReference>
<dbReference type="Proteomes" id="UP000077177">
    <property type="component" value="Chromosome"/>
</dbReference>
<dbReference type="PANTHER" id="PTHR19848">
    <property type="entry name" value="WD40 REPEAT PROTEIN"/>
    <property type="match status" value="1"/>
</dbReference>
<evidence type="ECO:0000259" key="5">
    <source>
        <dbReference type="Pfam" id="PF00656"/>
    </source>
</evidence>
<name>A0A172TUX9_9BACT</name>
<feature type="repeat" description="WD" evidence="3">
    <location>
        <begin position="253"/>
        <end position="294"/>
    </location>
</feature>
<dbReference type="InterPro" id="IPR011047">
    <property type="entry name" value="Quinoprotein_ADH-like_sf"/>
</dbReference>
<dbReference type="EMBL" id="CP011390">
    <property type="protein sequence ID" value="ANE50796.1"/>
    <property type="molecule type" value="Genomic_DNA"/>
</dbReference>
<dbReference type="GO" id="GO:0006508">
    <property type="term" value="P:proteolysis"/>
    <property type="evidence" value="ECO:0007669"/>
    <property type="project" value="InterPro"/>
</dbReference>
<dbReference type="PROSITE" id="PS50082">
    <property type="entry name" value="WD_REPEATS_2"/>
    <property type="match status" value="1"/>
</dbReference>
<dbReference type="InterPro" id="IPR029030">
    <property type="entry name" value="Caspase-like_dom_sf"/>
</dbReference>
<protein>
    <recommendedName>
        <fullName evidence="5">Peptidase C14 caspase domain-containing protein</fullName>
    </recommendedName>
</protein>
<sequence length="1202" mass="134221">MSNLEDSAGISKLLILFMRNVLTLFVVFSFLFSAAQGPMDLKFPVTPKGFYATVEFSNDGKLILFSEHQRTYLVDAVTYRTVYDFKNTTKSTFSPDGKYILITYSDKIEVWDIASQAFMYSTRVNSSGLTEAVLSADSKYLVMIVPKNSWPVQYELVTIDLSAKKELQRTEIINPNLKICNTATFNRIATFGLASKATIHNLQDGSPLFTIDLGDETINTLEFSPDDKWIVIATTGGKINIYDSKNGNLTQVIKAHKSSATSASFSNDGKSIVSSSLDSTIKIWKAGTGKLQKEFKEEEAVSKVYFSPKDNYVIASMNYNWLNIRNVATGKKHNPDLLSIMAYYSGPKSISPDEQLYYTQSKILKLSNAETVHEFQEEISALNTVETSPNGRYIATIKGLHSSINIWDMYTGKMVGDFGFPDSSRYVMFAQDLKFSGDSKSLFIGWNNGDLWQWDLEGAKVTKAVKAPTGLGKLEVNRSRKQLLCLSDSVLTAIDANSLKELFRFSADSFRFFTLDPAIYSPDESLLLLNGATKIMVVDSRTGQLIQTIKKERQVATPLITPDNKKLVVVYDDPSSYVYDLQTGRQLMELKHVWNSSQNAAEFLAQGAKIDPAGTYLQVFAVDKIVDNRNYLQFWDLSTGKKVQSVPFPSFTSLYDGSSFYLTSTADSIRLHDHNSLKVLATVAGEKMQVDSLNKRIIVQTEYAVEFYSYDLKKQLAIASFGKGGLTERFISSGGIIVLPNNYYKADPDAVSKIHFQKGLSVFAVNQLDVELNRPDKVLQVLGSNDTSLITAYKNAYEKRKKKLALSDDVYAHNSTVPVAEIVNRYKIPSEQLEKTIQLNIYAADSTVGLDRYNVWVNEVPLFGVKGAAISKAKAKKFESTLTVPLSNGTNRIEFAVINKAGKESYRQPVSVYQGSKKTLEQTHGYQAYDPKATKEGTVYFIGIGIDKFKEAEHNLQWSVKDVRDLAENLSTMYYNYNFVVDTLFNENVTVANITSLKNRLQNTTVNDRVVLSYSGHGLLSKDYDYYLSSYNVNFQKPEEGGLPYDVLESLLDSIPARKKLMLIDACHSGEVDKEELQKIAQVNNEAEKTNGAKGGTPLVLETKKTGMKSSFELMQELFVNVGRSTGATIISAAAGTQFALERNDLQNGVFTYSILEFMKSHSSATVGELKRYVNKRVPELTKGLQVPTARAETKTSDWNIW</sequence>
<evidence type="ECO:0000256" key="4">
    <source>
        <dbReference type="SAM" id="Phobius"/>
    </source>
</evidence>
<keyword evidence="2" id="KW-0677">Repeat</keyword>
<dbReference type="InterPro" id="IPR015943">
    <property type="entry name" value="WD40/YVTN_repeat-like_dom_sf"/>
</dbReference>
<evidence type="ECO:0000256" key="1">
    <source>
        <dbReference type="ARBA" id="ARBA00022574"/>
    </source>
</evidence>
<dbReference type="KEGG" id="fla:SY85_10065"/>
<dbReference type="GO" id="GO:0004197">
    <property type="term" value="F:cysteine-type endopeptidase activity"/>
    <property type="evidence" value="ECO:0007669"/>
    <property type="project" value="InterPro"/>
</dbReference>
<proteinExistence type="predicted"/>
<accession>A0A172TUX9</accession>
<keyword evidence="7" id="KW-1185">Reference proteome</keyword>
<dbReference type="Gene3D" id="3.40.50.1460">
    <property type="match status" value="1"/>
</dbReference>
<evidence type="ECO:0000256" key="3">
    <source>
        <dbReference type="PROSITE-ProRule" id="PRU00221"/>
    </source>
</evidence>